<evidence type="ECO:0000313" key="1">
    <source>
        <dbReference type="EMBL" id="OMO81681.1"/>
    </source>
</evidence>
<dbReference type="AlphaFoldDB" id="A0A1R3IGQ2"/>
<evidence type="ECO:0000313" key="2">
    <source>
        <dbReference type="Proteomes" id="UP000188268"/>
    </source>
</evidence>
<dbReference type="EMBL" id="AWWV01010106">
    <property type="protein sequence ID" value="OMO81681.1"/>
    <property type="molecule type" value="Genomic_DNA"/>
</dbReference>
<organism evidence="1 2">
    <name type="scientific">Corchorus capsularis</name>
    <name type="common">Jute</name>
    <dbReference type="NCBI Taxonomy" id="210143"/>
    <lineage>
        <taxon>Eukaryota</taxon>
        <taxon>Viridiplantae</taxon>
        <taxon>Streptophyta</taxon>
        <taxon>Embryophyta</taxon>
        <taxon>Tracheophyta</taxon>
        <taxon>Spermatophyta</taxon>
        <taxon>Magnoliopsida</taxon>
        <taxon>eudicotyledons</taxon>
        <taxon>Gunneridae</taxon>
        <taxon>Pentapetalae</taxon>
        <taxon>rosids</taxon>
        <taxon>malvids</taxon>
        <taxon>Malvales</taxon>
        <taxon>Malvaceae</taxon>
        <taxon>Grewioideae</taxon>
        <taxon>Apeibeae</taxon>
        <taxon>Corchorus</taxon>
    </lineage>
</organism>
<reference evidence="1 2" key="1">
    <citation type="submission" date="2013-09" db="EMBL/GenBank/DDBJ databases">
        <title>Corchorus capsularis genome sequencing.</title>
        <authorList>
            <person name="Alam M."/>
            <person name="Haque M.S."/>
            <person name="Islam M.S."/>
            <person name="Emdad E.M."/>
            <person name="Islam M.M."/>
            <person name="Ahmed B."/>
            <person name="Halim A."/>
            <person name="Hossen Q.M.M."/>
            <person name="Hossain M.Z."/>
            <person name="Ahmed R."/>
            <person name="Khan M.M."/>
            <person name="Islam R."/>
            <person name="Rashid M.M."/>
            <person name="Khan S.A."/>
            <person name="Rahman M.S."/>
            <person name="Alam M."/>
        </authorList>
    </citation>
    <scope>NUCLEOTIDE SEQUENCE [LARGE SCALE GENOMIC DNA]</scope>
    <source>
        <strain evidence="2">cv. CVL-1</strain>
        <tissue evidence="1">Whole seedling</tissue>
    </source>
</reference>
<gene>
    <name evidence="1" type="ORF">CCACVL1_12307</name>
</gene>
<name>A0A1R3IGQ2_COCAP</name>
<protein>
    <submittedName>
        <fullName evidence="1">Uncharacterized protein</fullName>
    </submittedName>
</protein>
<accession>A0A1R3IGQ2</accession>
<dbReference type="Gramene" id="OMO81681">
    <property type="protein sequence ID" value="OMO81681"/>
    <property type="gene ID" value="CCACVL1_12307"/>
</dbReference>
<comment type="caution">
    <text evidence="1">The sequence shown here is derived from an EMBL/GenBank/DDBJ whole genome shotgun (WGS) entry which is preliminary data.</text>
</comment>
<dbReference type="Proteomes" id="UP000188268">
    <property type="component" value="Unassembled WGS sequence"/>
</dbReference>
<sequence>MTQAVIASPKEVDPKTAYRPVLKAITMLTIAMKIKQSAQ</sequence>
<keyword evidence="2" id="KW-1185">Reference proteome</keyword>
<proteinExistence type="predicted"/>